<evidence type="ECO:0008006" key="3">
    <source>
        <dbReference type="Google" id="ProtNLM"/>
    </source>
</evidence>
<keyword evidence="2" id="KW-1185">Reference proteome</keyword>
<organism evidence="1 2">
    <name type="scientific">Flavobacterium orientale</name>
    <dbReference type="NCBI Taxonomy" id="1756020"/>
    <lineage>
        <taxon>Bacteria</taxon>
        <taxon>Pseudomonadati</taxon>
        <taxon>Bacteroidota</taxon>
        <taxon>Flavobacteriia</taxon>
        <taxon>Flavobacteriales</taxon>
        <taxon>Flavobacteriaceae</taxon>
        <taxon>Flavobacterium</taxon>
    </lineage>
</organism>
<dbReference type="RefSeq" id="WP_229734083.1">
    <property type="nucleotide sequence ID" value="NZ_BMFG01000002.1"/>
</dbReference>
<comment type="caution">
    <text evidence="1">The sequence shown here is derived from an EMBL/GenBank/DDBJ whole genome shotgun (WGS) entry which is preliminary data.</text>
</comment>
<dbReference type="Pfam" id="PF02482">
    <property type="entry name" value="Ribosomal_S30AE"/>
    <property type="match status" value="1"/>
</dbReference>
<accession>A0A916XWS7</accession>
<dbReference type="EMBL" id="BMFG01000002">
    <property type="protein sequence ID" value="GGD17810.1"/>
    <property type="molecule type" value="Genomic_DNA"/>
</dbReference>
<reference evidence="1" key="1">
    <citation type="journal article" date="2014" name="Int. J. Syst. Evol. Microbiol.">
        <title>Complete genome sequence of Corynebacterium casei LMG S-19264T (=DSM 44701T), isolated from a smear-ripened cheese.</title>
        <authorList>
            <consortium name="US DOE Joint Genome Institute (JGI-PGF)"/>
            <person name="Walter F."/>
            <person name="Albersmeier A."/>
            <person name="Kalinowski J."/>
            <person name="Ruckert C."/>
        </authorList>
    </citation>
    <scope>NUCLEOTIDE SEQUENCE</scope>
    <source>
        <strain evidence="1">CGMCC 1.12506</strain>
    </source>
</reference>
<dbReference type="AlphaFoldDB" id="A0A916XWS7"/>
<proteinExistence type="predicted"/>
<evidence type="ECO:0000313" key="2">
    <source>
        <dbReference type="Proteomes" id="UP000625735"/>
    </source>
</evidence>
<dbReference type="InterPro" id="IPR036567">
    <property type="entry name" value="RHF-like"/>
</dbReference>
<reference evidence="1" key="2">
    <citation type="submission" date="2020-09" db="EMBL/GenBank/DDBJ databases">
        <authorList>
            <person name="Sun Q."/>
            <person name="Zhou Y."/>
        </authorList>
    </citation>
    <scope>NUCLEOTIDE SEQUENCE</scope>
    <source>
        <strain evidence="1">CGMCC 1.12506</strain>
    </source>
</reference>
<name>A0A916XWS7_9FLAO</name>
<dbReference type="SUPFAM" id="SSF69754">
    <property type="entry name" value="Ribosome binding protein Y (YfiA homologue)"/>
    <property type="match status" value="1"/>
</dbReference>
<protein>
    <recommendedName>
        <fullName evidence="3">Sigma 54 modulation protein / S30EA ribosomal protein</fullName>
    </recommendedName>
</protein>
<evidence type="ECO:0000313" key="1">
    <source>
        <dbReference type="EMBL" id="GGD17810.1"/>
    </source>
</evidence>
<dbReference type="InterPro" id="IPR003489">
    <property type="entry name" value="RHF/RaiA"/>
</dbReference>
<sequence length="105" mass="11784">MNMTIQYNTSNIEEEEVRLQETINELVDNTLGRFEDKITRLEVHLSDENGHKNGQNDKRCLLEARVAGMQPIAVTTQANTFAEAAKDAVGKLKNKLETVLGKLNN</sequence>
<dbReference type="Proteomes" id="UP000625735">
    <property type="component" value="Unassembled WGS sequence"/>
</dbReference>
<gene>
    <name evidence="1" type="ORF">GCM10011343_05680</name>
</gene>
<dbReference type="Gene3D" id="3.30.160.100">
    <property type="entry name" value="Ribosome hibernation promotion factor-like"/>
    <property type="match status" value="1"/>
</dbReference>